<dbReference type="PROSITE" id="PS51186">
    <property type="entry name" value="GNAT"/>
    <property type="match status" value="1"/>
</dbReference>
<keyword evidence="3" id="KW-1185">Reference proteome</keyword>
<dbReference type="EC" id="2.3.1.-" evidence="2"/>
<dbReference type="EMBL" id="JBIAZU010000004">
    <property type="protein sequence ID" value="MFF5292510.1"/>
    <property type="molecule type" value="Genomic_DNA"/>
</dbReference>
<dbReference type="InterPro" id="IPR016181">
    <property type="entry name" value="Acyl_CoA_acyltransferase"/>
</dbReference>
<dbReference type="GO" id="GO:0016746">
    <property type="term" value="F:acyltransferase activity"/>
    <property type="evidence" value="ECO:0007669"/>
    <property type="project" value="UniProtKB-KW"/>
</dbReference>
<comment type="caution">
    <text evidence="2">The sequence shown here is derived from an EMBL/GenBank/DDBJ whole genome shotgun (WGS) entry which is preliminary data.</text>
</comment>
<dbReference type="CDD" id="cd04301">
    <property type="entry name" value="NAT_SF"/>
    <property type="match status" value="1"/>
</dbReference>
<organism evidence="2 3">
    <name type="scientific">Paractinoplanes globisporus</name>
    <dbReference type="NCBI Taxonomy" id="113565"/>
    <lineage>
        <taxon>Bacteria</taxon>
        <taxon>Bacillati</taxon>
        <taxon>Actinomycetota</taxon>
        <taxon>Actinomycetes</taxon>
        <taxon>Micromonosporales</taxon>
        <taxon>Micromonosporaceae</taxon>
        <taxon>Paractinoplanes</taxon>
    </lineage>
</organism>
<accession>A0ABW6WJ22</accession>
<dbReference type="PANTHER" id="PTHR41700">
    <property type="entry name" value="GCN5-RELATED N-ACETYLTRANSFERASE"/>
    <property type="match status" value="1"/>
</dbReference>
<gene>
    <name evidence="2" type="ORF">ACFY35_23965</name>
</gene>
<sequence length="229" mass="25495">MAEVRMLHTVPEFEDAVRVLCAAWTVDTPLDLINSSVLVALDMSGNYVAGIFVGGEMAGVSVGWRAGGDRLYSHLVGVRPEHQGRGLGQQLKMHEREWALERGLRTLQWTFDPLVRRNAHVNLGKLGARVVRYLENHYGSLQDGLNDGDVTDRLLVEWDVTAPPPGKPAGTLFVPTPEDIERLRVEQPERAAQWRREVRRGLVSALDDGFEVTGFTDDGCYVLRRIVAA</sequence>
<evidence type="ECO:0000313" key="3">
    <source>
        <dbReference type="Proteomes" id="UP001602245"/>
    </source>
</evidence>
<keyword evidence="2" id="KW-0808">Transferase</keyword>
<dbReference type="InterPro" id="IPR038764">
    <property type="entry name" value="GNAT_N_AcTrfase_prd"/>
</dbReference>
<dbReference type="PANTHER" id="PTHR41700:SF1">
    <property type="entry name" value="N-ACETYLTRANSFERASE DOMAIN-CONTAINING PROTEIN"/>
    <property type="match status" value="1"/>
</dbReference>
<evidence type="ECO:0000313" key="2">
    <source>
        <dbReference type="EMBL" id="MFF5292510.1"/>
    </source>
</evidence>
<reference evidence="2 3" key="1">
    <citation type="submission" date="2024-10" db="EMBL/GenBank/DDBJ databases">
        <title>The Natural Products Discovery Center: Release of the First 8490 Sequenced Strains for Exploring Actinobacteria Biosynthetic Diversity.</title>
        <authorList>
            <person name="Kalkreuter E."/>
            <person name="Kautsar S.A."/>
            <person name="Yang D."/>
            <person name="Bader C.D."/>
            <person name="Teijaro C.N."/>
            <person name="Fluegel L."/>
            <person name="Davis C.M."/>
            <person name="Simpson J.R."/>
            <person name="Lauterbach L."/>
            <person name="Steele A.D."/>
            <person name="Gui C."/>
            <person name="Meng S."/>
            <person name="Li G."/>
            <person name="Viehrig K."/>
            <person name="Ye F."/>
            <person name="Su P."/>
            <person name="Kiefer A.F."/>
            <person name="Nichols A."/>
            <person name="Cepeda A.J."/>
            <person name="Yan W."/>
            <person name="Fan B."/>
            <person name="Jiang Y."/>
            <person name="Adhikari A."/>
            <person name="Zheng C.-J."/>
            <person name="Schuster L."/>
            <person name="Cowan T.M."/>
            <person name="Smanski M.J."/>
            <person name="Chevrette M.G."/>
            <person name="De Carvalho L.P.S."/>
            <person name="Shen B."/>
        </authorList>
    </citation>
    <scope>NUCLEOTIDE SEQUENCE [LARGE SCALE GENOMIC DNA]</scope>
    <source>
        <strain evidence="2 3">NPDC000087</strain>
    </source>
</reference>
<dbReference type="InterPro" id="IPR000182">
    <property type="entry name" value="GNAT_dom"/>
</dbReference>
<evidence type="ECO:0000259" key="1">
    <source>
        <dbReference type="PROSITE" id="PS51186"/>
    </source>
</evidence>
<protein>
    <submittedName>
        <fullName evidence="2">GNAT family N-acetyltransferase</fullName>
        <ecNumber evidence="2">2.3.1.-</ecNumber>
    </submittedName>
</protein>
<feature type="domain" description="N-acetyltransferase" evidence="1">
    <location>
        <begin position="2"/>
        <end position="157"/>
    </location>
</feature>
<dbReference type="Proteomes" id="UP001602245">
    <property type="component" value="Unassembled WGS sequence"/>
</dbReference>
<dbReference type="Pfam" id="PF00583">
    <property type="entry name" value="Acetyltransf_1"/>
    <property type="match status" value="1"/>
</dbReference>
<dbReference type="Gene3D" id="3.40.630.30">
    <property type="match status" value="1"/>
</dbReference>
<proteinExistence type="predicted"/>
<keyword evidence="2" id="KW-0012">Acyltransferase</keyword>
<dbReference type="SUPFAM" id="SSF55729">
    <property type="entry name" value="Acyl-CoA N-acyltransferases (Nat)"/>
    <property type="match status" value="1"/>
</dbReference>
<name>A0ABW6WJ22_9ACTN</name>
<dbReference type="RefSeq" id="WP_020512141.1">
    <property type="nucleotide sequence ID" value="NZ_JBIAZU010000004.1"/>
</dbReference>